<feature type="transmembrane region" description="Helical" evidence="1">
    <location>
        <begin position="40"/>
        <end position="60"/>
    </location>
</feature>
<comment type="caution">
    <text evidence="2">The sequence shown here is derived from an EMBL/GenBank/DDBJ whole genome shotgun (WGS) entry which is preliminary data.</text>
</comment>
<proteinExistence type="predicted"/>
<keyword evidence="1" id="KW-0812">Transmembrane</keyword>
<sequence>MLFIKTETTTKGVLFVTYIISVIIVFALVSNMPFRENQQLITALVIFVPIGLVIAMYMLIKRVKANN</sequence>
<dbReference type="RefSeq" id="WP_129875632.1">
    <property type="nucleotide sequence ID" value="NZ_SEWG01000002.1"/>
</dbReference>
<evidence type="ECO:0000313" key="3">
    <source>
        <dbReference type="Proteomes" id="UP000293331"/>
    </source>
</evidence>
<protein>
    <submittedName>
        <fullName evidence="2">Uncharacterized protein</fullName>
    </submittedName>
</protein>
<evidence type="ECO:0000313" key="2">
    <source>
        <dbReference type="EMBL" id="RYU91373.1"/>
    </source>
</evidence>
<keyword evidence="3" id="KW-1185">Reference proteome</keyword>
<reference evidence="2 3" key="1">
    <citation type="submission" date="2019-02" db="EMBL/GenBank/DDBJ databases">
        <title>Bacterial novel species Mucilaginibacter sp. 17JY9-4 isolated from soil.</title>
        <authorList>
            <person name="Jung H.-Y."/>
        </authorList>
    </citation>
    <scope>NUCLEOTIDE SEQUENCE [LARGE SCALE GENOMIC DNA]</scope>
    <source>
        <strain evidence="2 3">17JY9-4</strain>
    </source>
</reference>
<feature type="transmembrane region" description="Helical" evidence="1">
    <location>
        <begin position="12"/>
        <end position="34"/>
    </location>
</feature>
<evidence type="ECO:0000256" key="1">
    <source>
        <dbReference type="SAM" id="Phobius"/>
    </source>
</evidence>
<dbReference type="EMBL" id="SEWG01000002">
    <property type="protein sequence ID" value="RYU91373.1"/>
    <property type="molecule type" value="Genomic_DNA"/>
</dbReference>
<dbReference type="Proteomes" id="UP000293331">
    <property type="component" value="Unassembled WGS sequence"/>
</dbReference>
<accession>A0A4Q5LPQ8</accession>
<name>A0A4Q5LPQ8_9SPHI</name>
<gene>
    <name evidence="2" type="ORF">EWM62_05380</name>
</gene>
<organism evidence="2 3">
    <name type="scientific">Mucilaginibacter terrigena</name>
    <dbReference type="NCBI Taxonomy" id="2492395"/>
    <lineage>
        <taxon>Bacteria</taxon>
        <taxon>Pseudomonadati</taxon>
        <taxon>Bacteroidota</taxon>
        <taxon>Sphingobacteriia</taxon>
        <taxon>Sphingobacteriales</taxon>
        <taxon>Sphingobacteriaceae</taxon>
        <taxon>Mucilaginibacter</taxon>
    </lineage>
</organism>
<keyword evidence="1" id="KW-1133">Transmembrane helix</keyword>
<dbReference type="AlphaFoldDB" id="A0A4Q5LPQ8"/>
<keyword evidence="1" id="KW-0472">Membrane</keyword>